<name>A0A139WVJ9_9CYAN</name>
<organism evidence="1 2">
    <name type="scientific">Scytonema hofmannii PCC 7110</name>
    <dbReference type="NCBI Taxonomy" id="128403"/>
    <lineage>
        <taxon>Bacteria</taxon>
        <taxon>Bacillati</taxon>
        <taxon>Cyanobacteriota</taxon>
        <taxon>Cyanophyceae</taxon>
        <taxon>Nostocales</taxon>
        <taxon>Scytonemataceae</taxon>
        <taxon>Scytonema</taxon>
    </lineage>
</organism>
<proteinExistence type="predicted"/>
<reference evidence="1 2" key="1">
    <citation type="journal article" date="2013" name="Genome Biol. Evol.">
        <title>Genomes of Stigonematalean cyanobacteria (subsection V) and the evolution of oxygenic photosynthesis from prokaryotes to plastids.</title>
        <authorList>
            <person name="Dagan T."/>
            <person name="Roettger M."/>
            <person name="Stucken K."/>
            <person name="Landan G."/>
            <person name="Koch R."/>
            <person name="Major P."/>
            <person name="Gould S.B."/>
            <person name="Goremykin V.V."/>
            <person name="Rippka R."/>
            <person name="Tandeau de Marsac N."/>
            <person name="Gugger M."/>
            <person name="Lockhart P.J."/>
            <person name="Allen J.F."/>
            <person name="Brune I."/>
            <person name="Maus I."/>
            <person name="Puhler A."/>
            <person name="Martin W.F."/>
        </authorList>
    </citation>
    <scope>NUCLEOTIDE SEQUENCE [LARGE SCALE GENOMIC DNA]</scope>
    <source>
        <strain evidence="1 2">PCC 7110</strain>
    </source>
</reference>
<accession>A0A139WVJ9</accession>
<dbReference type="EMBL" id="ANNX02000047">
    <property type="protein sequence ID" value="KYC36462.1"/>
    <property type="molecule type" value="Genomic_DNA"/>
</dbReference>
<protein>
    <submittedName>
        <fullName evidence="1">Uncharacterized protein</fullName>
    </submittedName>
</protein>
<evidence type="ECO:0000313" key="2">
    <source>
        <dbReference type="Proteomes" id="UP000076925"/>
    </source>
</evidence>
<keyword evidence="2" id="KW-1185">Reference proteome</keyword>
<evidence type="ECO:0000313" key="1">
    <source>
        <dbReference type="EMBL" id="KYC36462.1"/>
    </source>
</evidence>
<comment type="caution">
    <text evidence="1">The sequence shown here is derived from an EMBL/GenBank/DDBJ whole genome shotgun (WGS) entry which is preliminary data.</text>
</comment>
<dbReference type="RefSeq" id="WP_051077159.1">
    <property type="nucleotide sequence ID" value="NZ_KQ976354.1"/>
</dbReference>
<sequence>MKIVQAHFRGKKLSEELIDKIVDRFIAIRKILESEKGYLGKKVSTSELIDWVKALRLEYKTTAKIERVLSEKTLPCPSVLLKSQDDLEIAELREQEDSDSE</sequence>
<dbReference type="STRING" id="128403.WA1_42940"/>
<dbReference type="Proteomes" id="UP000076925">
    <property type="component" value="Unassembled WGS sequence"/>
</dbReference>
<gene>
    <name evidence="1" type="ORF">WA1_42940</name>
</gene>
<dbReference type="AlphaFoldDB" id="A0A139WVJ9"/>